<dbReference type="PANTHER" id="PTHR11786:SF0">
    <property type="entry name" value="ARYLAMINE N-ACETYLTRANSFERASE 4-RELATED"/>
    <property type="match status" value="1"/>
</dbReference>
<gene>
    <name evidence="2" type="ordered locus">SNE_A07710</name>
</gene>
<dbReference type="PANTHER" id="PTHR11786">
    <property type="entry name" value="N-HYDROXYARYLAMINE O-ACETYLTRANSFERASE"/>
    <property type="match status" value="1"/>
</dbReference>
<dbReference type="EMBL" id="FR872582">
    <property type="protein sequence ID" value="CCB88648.1"/>
    <property type="molecule type" value="Genomic_DNA"/>
</dbReference>
<reference key="1">
    <citation type="journal article" date="2011" name="Mol. Biol. Evol.">
        <title>Unity in variety -- the pan-genome of the Chlamydiae.</title>
        <authorList>
            <person name="Collingro A."/>
            <person name="Tischler P."/>
            <person name="Weinmaier T."/>
            <person name="Penz T."/>
            <person name="Heinz E."/>
            <person name="Brunham R.C."/>
            <person name="Read T.D."/>
            <person name="Bavoil P.M."/>
            <person name="Sachse K."/>
            <person name="Kahane S."/>
            <person name="Friedman M.G."/>
            <person name="Rattei T."/>
            <person name="Myers G.S.A."/>
            <person name="Horn M."/>
        </authorList>
    </citation>
    <scope>NUCLEOTIDE SEQUENCE</scope>
    <source>
        <strain>Z</strain>
    </source>
</reference>
<evidence type="ECO:0000313" key="2">
    <source>
        <dbReference type="EMBL" id="CCB88648.1"/>
    </source>
</evidence>
<dbReference type="InterPro" id="IPR038765">
    <property type="entry name" value="Papain-like_cys_pep_sf"/>
</dbReference>
<dbReference type="HOGENOM" id="CLU_049918_1_0_0"/>
<dbReference type="AlphaFoldDB" id="F8L7C3"/>
<organism evidence="2 3">
    <name type="scientific">Simkania negevensis (strain ATCC VR-1471 / DSM 27360 / Z)</name>
    <dbReference type="NCBI Taxonomy" id="331113"/>
    <lineage>
        <taxon>Bacteria</taxon>
        <taxon>Pseudomonadati</taxon>
        <taxon>Chlamydiota</taxon>
        <taxon>Chlamydiia</taxon>
        <taxon>Parachlamydiales</taxon>
        <taxon>Simkaniaceae</taxon>
        <taxon>Simkania</taxon>
    </lineage>
</organism>
<dbReference type="Proteomes" id="UP000000496">
    <property type="component" value="Chromosome gsn.131"/>
</dbReference>
<dbReference type="Pfam" id="PF00797">
    <property type="entry name" value="Acetyltransf_2"/>
    <property type="match status" value="1"/>
</dbReference>
<dbReference type="OrthoDB" id="7181050at2"/>
<dbReference type="SUPFAM" id="SSF54001">
    <property type="entry name" value="Cysteine proteinases"/>
    <property type="match status" value="1"/>
</dbReference>
<dbReference type="GO" id="GO:0004060">
    <property type="term" value="F:arylamine N-acetyltransferase activity"/>
    <property type="evidence" value="ECO:0007669"/>
    <property type="project" value="TreeGrafter"/>
</dbReference>
<evidence type="ECO:0000256" key="1">
    <source>
        <dbReference type="ARBA" id="ARBA00006547"/>
    </source>
</evidence>
<reference evidence="2 3" key="2">
    <citation type="journal article" date="2011" name="Mol. Biol. Evol.">
        <title>Unity in variety--the pan-genome of the Chlamydiae.</title>
        <authorList>
            <person name="Collingro A."/>
            <person name="Tischler P."/>
            <person name="Weinmaier T."/>
            <person name="Penz T."/>
            <person name="Heinz E."/>
            <person name="Brunham R.C."/>
            <person name="Read T.D."/>
            <person name="Bavoil P.M."/>
            <person name="Sachse K."/>
            <person name="Kahane S."/>
            <person name="Friedman M.G."/>
            <person name="Rattei T."/>
            <person name="Myers G.S."/>
            <person name="Horn M."/>
        </authorList>
    </citation>
    <scope>NUCLEOTIDE SEQUENCE [LARGE SCALE GENOMIC DNA]</scope>
    <source>
        <strain evidence="3">ATCC VR-1471 / Z</strain>
    </source>
</reference>
<sequence>MNGLLAWALDVIGFQVTLHDAKLYTNDGTLLPTSQHLVLLVYLQETWIVDVGWGKGFTEPLLTETSFQKDQMAQIYCSSSVSTGYQVKKLSKDGEWKPLYELLLASSTLEDFKERNRYHQTSPDSLFRRYPICILLKPEGYFELRNKQFTMDVNGEKKLESINESQMMNCLSEKFGISLTN</sequence>
<comment type="similarity">
    <text evidence="1">Belongs to the arylamine N-acetyltransferase family.</text>
</comment>
<dbReference type="eggNOG" id="COG2162">
    <property type="taxonomic scope" value="Bacteria"/>
</dbReference>
<evidence type="ECO:0000313" key="3">
    <source>
        <dbReference type="Proteomes" id="UP000000496"/>
    </source>
</evidence>
<dbReference type="STRING" id="331113.SNE_A07710"/>
<dbReference type="KEGG" id="sng:SNE_A07710"/>
<protein>
    <submittedName>
        <fullName evidence="2">N-acetyltransferase</fullName>
    </submittedName>
</protein>
<keyword evidence="3" id="KW-1185">Reference proteome</keyword>
<dbReference type="InterPro" id="IPR053710">
    <property type="entry name" value="Arylamine_NAT_domain_sf"/>
</dbReference>
<name>F8L7C3_SIMNZ</name>
<keyword evidence="2" id="KW-0808">Transferase</keyword>
<dbReference type="Gene3D" id="3.30.2140.20">
    <property type="match status" value="1"/>
</dbReference>
<accession>F8L7C3</accession>
<dbReference type="InterPro" id="IPR001447">
    <property type="entry name" value="Arylamine_N-AcTrfase"/>
</dbReference>
<proteinExistence type="inferred from homology"/>